<feature type="region of interest" description="Disordered" evidence="1">
    <location>
        <begin position="1"/>
        <end position="25"/>
    </location>
</feature>
<organism evidence="2 3">
    <name type="scientific">Sistotremastrum suecicum HHB10207 ss-3</name>
    <dbReference type="NCBI Taxonomy" id="1314776"/>
    <lineage>
        <taxon>Eukaryota</taxon>
        <taxon>Fungi</taxon>
        <taxon>Dikarya</taxon>
        <taxon>Basidiomycota</taxon>
        <taxon>Agaricomycotina</taxon>
        <taxon>Agaricomycetes</taxon>
        <taxon>Sistotremastrales</taxon>
        <taxon>Sistotremastraceae</taxon>
        <taxon>Sistotremastrum</taxon>
    </lineage>
</organism>
<sequence length="218" mass="23942">MHDEQLIIVSSHSSPPSPSILTHSNSFSSISSAYTTAETIKRSRSITFAPLPTKEPSTSRSRRKKRPMGVAYRSTMLRTQYRGQAYAYDQDGFDDPDGHHMAAYPRSGSAGFQRQMQDDDDALVELGRIVVDAGKKLWRNVSSKSHRSQAQSAPTSDTPPPPPPLPPSSPSPLLTSLEDLKIIEEDEFNAVSRHDISEPSSVNDGDSEGHHIPNPLHS</sequence>
<feature type="region of interest" description="Disordered" evidence="1">
    <location>
        <begin position="92"/>
        <end position="113"/>
    </location>
</feature>
<feature type="compositionally biased region" description="Pro residues" evidence="1">
    <location>
        <begin position="157"/>
        <end position="170"/>
    </location>
</feature>
<protein>
    <submittedName>
        <fullName evidence="2">Uncharacterized protein</fullName>
    </submittedName>
</protein>
<dbReference type="EMBL" id="KV428168">
    <property type="protein sequence ID" value="KZT34726.1"/>
    <property type="molecule type" value="Genomic_DNA"/>
</dbReference>
<accession>A0A165ZX26</accession>
<feature type="region of interest" description="Disordered" evidence="1">
    <location>
        <begin position="140"/>
        <end position="218"/>
    </location>
</feature>
<reference evidence="2 3" key="1">
    <citation type="journal article" date="2016" name="Mol. Biol. Evol.">
        <title>Comparative Genomics of Early-Diverging Mushroom-Forming Fungi Provides Insights into the Origins of Lignocellulose Decay Capabilities.</title>
        <authorList>
            <person name="Nagy L.G."/>
            <person name="Riley R."/>
            <person name="Tritt A."/>
            <person name="Adam C."/>
            <person name="Daum C."/>
            <person name="Floudas D."/>
            <person name="Sun H."/>
            <person name="Yadav J.S."/>
            <person name="Pangilinan J."/>
            <person name="Larsson K.H."/>
            <person name="Matsuura K."/>
            <person name="Barry K."/>
            <person name="Labutti K."/>
            <person name="Kuo R."/>
            <person name="Ohm R.A."/>
            <person name="Bhattacharya S.S."/>
            <person name="Shirouzu T."/>
            <person name="Yoshinaga Y."/>
            <person name="Martin F.M."/>
            <person name="Grigoriev I.V."/>
            <person name="Hibbett D.S."/>
        </authorList>
    </citation>
    <scope>NUCLEOTIDE SEQUENCE [LARGE SCALE GENOMIC DNA]</scope>
    <source>
        <strain evidence="2 3">HHB10207 ss-3</strain>
    </source>
</reference>
<evidence type="ECO:0000313" key="3">
    <source>
        <dbReference type="Proteomes" id="UP000076798"/>
    </source>
</evidence>
<evidence type="ECO:0000256" key="1">
    <source>
        <dbReference type="SAM" id="MobiDB-lite"/>
    </source>
</evidence>
<feature type="region of interest" description="Disordered" evidence="1">
    <location>
        <begin position="45"/>
        <end position="68"/>
    </location>
</feature>
<keyword evidence="3" id="KW-1185">Reference proteome</keyword>
<name>A0A165ZX26_9AGAM</name>
<gene>
    <name evidence="2" type="ORF">SISSUDRAFT_1065085</name>
</gene>
<dbReference type="AlphaFoldDB" id="A0A165ZX26"/>
<proteinExistence type="predicted"/>
<evidence type="ECO:0000313" key="2">
    <source>
        <dbReference type="EMBL" id="KZT34726.1"/>
    </source>
</evidence>
<dbReference type="Proteomes" id="UP000076798">
    <property type="component" value="Unassembled WGS sequence"/>
</dbReference>
<feature type="compositionally biased region" description="Polar residues" evidence="1">
    <location>
        <begin position="140"/>
        <end position="153"/>
    </location>
</feature>